<evidence type="ECO:0000313" key="2">
    <source>
        <dbReference type="EMBL" id="SUI92803.1"/>
    </source>
</evidence>
<keyword evidence="1" id="KW-0472">Membrane</keyword>
<feature type="transmembrane region" description="Helical" evidence="1">
    <location>
        <begin position="12"/>
        <end position="36"/>
    </location>
</feature>
<feature type="transmembrane region" description="Helical" evidence="1">
    <location>
        <begin position="96"/>
        <end position="117"/>
    </location>
</feature>
<feature type="transmembrane region" description="Helical" evidence="1">
    <location>
        <begin position="73"/>
        <end position="90"/>
    </location>
</feature>
<feature type="transmembrane region" description="Helical" evidence="1">
    <location>
        <begin position="48"/>
        <end position="66"/>
    </location>
</feature>
<feature type="transmembrane region" description="Helical" evidence="1">
    <location>
        <begin position="137"/>
        <end position="162"/>
    </location>
</feature>
<organism evidence="2 3">
    <name type="scientific">Serratia quinivorans</name>
    <dbReference type="NCBI Taxonomy" id="137545"/>
    <lineage>
        <taxon>Bacteria</taxon>
        <taxon>Pseudomonadati</taxon>
        <taxon>Pseudomonadota</taxon>
        <taxon>Gammaproteobacteria</taxon>
        <taxon>Enterobacterales</taxon>
        <taxon>Yersiniaceae</taxon>
        <taxon>Serratia</taxon>
    </lineage>
</organism>
<accession>A0A380B6Q3</accession>
<dbReference type="AlphaFoldDB" id="A0A380B6Q3"/>
<dbReference type="RefSeq" id="WP_115184803.1">
    <property type="nucleotide sequence ID" value="NZ_CAMKHO010000001.1"/>
</dbReference>
<dbReference type="EMBL" id="UGYN01000002">
    <property type="protein sequence ID" value="SUI92803.1"/>
    <property type="molecule type" value="Genomic_DNA"/>
</dbReference>
<dbReference type="Proteomes" id="UP000255529">
    <property type="component" value="Unassembled WGS sequence"/>
</dbReference>
<protein>
    <submittedName>
        <fullName evidence="2">Uncharacterized protein</fullName>
    </submittedName>
</protein>
<name>A0A380B6Q3_9GAMM</name>
<reference evidence="2 3" key="1">
    <citation type="submission" date="2018-06" db="EMBL/GenBank/DDBJ databases">
        <authorList>
            <consortium name="Pathogen Informatics"/>
            <person name="Doyle S."/>
        </authorList>
    </citation>
    <scope>NUCLEOTIDE SEQUENCE [LARGE SCALE GENOMIC DNA]</scope>
    <source>
        <strain evidence="2 3">NCTC11544</strain>
    </source>
</reference>
<gene>
    <name evidence="2" type="ORF">NCTC11544_05640</name>
</gene>
<keyword evidence="1" id="KW-0812">Transmembrane</keyword>
<evidence type="ECO:0000313" key="3">
    <source>
        <dbReference type="Proteomes" id="UP000255529"/>
    </source>
</evidence>
<keyword evidence="1" id="KW-1133">Transmembrane helix</keyword>
<sequence>MKHNLQILLGKASHFLLCSLLLAGLVGLIFIDVHWLHNFVYETSLTEIAQELILATIASCFFIVAYRDAVYRPAWMLIGGFFLCMLIREMDFAFDMLWHGSWIWFAVAVALICLGYASRHIAATLQGLAHFVTHPSYGMMCAGLLCILVFSRLFGISLLWQTLMLDGYNRVVKNMVEEGCEVLGYSLCLIATLSYLKGYLSSRNVAIR</sequence>
<evidence type="ECO:0000256" key="1">
    <source>
        <dbReference type="SAM" id="Phobius"/>
    </source>
</evidence>
<feature type="transmembrane region" description="Helical" evidence="1">
    <location>
        <begin position="182"/>
        <end position="200"/>
    </location>
</feature>
<proteinExistence type="predicted"/>